<dbReference type="InterPro" id="IPR011009">
    <property type="entry name" value="Kinase-like_dom_sf"/>
</dbReference>
<dbReference type="PANTHER" id="PTHR23255">
    <property type="entry name" value="TRANSFORMING GROWTH FACTOR-BETA RECEPTOR TYPE I AND II"/>
    <property type="match status" value="1"/>
</dbReference>
<keyword evidence="4" id="KW-0723">Serine/threonine-protein kinase</keyword>
<name>A0AA51NHY2_FASGI</name>
<feature type="transmembrane region" description="Helical" evidence="14">
    <location>
        <begin position="177"/>
        <end position="200"/>
    </location>
</feature>
<evidence type="ECO:0000256" key="12">
    <source>
        <dbReference type="ARBA" id="ARBA00023136"/>
    </source>
</evidence>
<evidence type="ECO:0000256" key="8">
    <source>
        <dbReference type="ARBA" id="ARBA00022741"/>
    </source>
</evidence>
<dbReference type="GO" id="GO:0004675">
    <property type="term" value="F:transmembrane receptor protein serine/threonine kinase activity"/>
    <property type="evidence" value="ECO:0007669"/>
    <property type="project" value="UniProtKB-EC"/>
</dbReference>
<evidence type="ECO:0000259" key="16">
    <source>
        <dbReference type="PROSITE" id="PS50011"/>
    </source>
</evidence>
<proteinExistence type="evidence at transcript level"/>
<organism evidence="17">
    <name type="scientific">Fasciola gigantica</name>
    <name type="common">Giant liver fluke</name>
    <dbReference type="NCBI Taxonomy" id="46835"/>
    <lineage>
        <taxon>Eukaryota</taxon>
        <taxon>Metazoa</taxon>
        <taxon>Spiralia</taxon>
        <taxon>Lophotrochozoa</taxon>
        <taxon>Platyhelminthes</taxon>
        <taxon>Trematoda</taxon>
        <taxon>Digenea</taxon>
        <taxon>Plagiorchiida</taxon>
        <taxon>Echinostomata</taxon>
        <taxon>Echinostomatoidea</taxon>
        <taxon>Fasciolidae</taxon>
        <taxon>Fasciola</taxon>
    </lineage>
</organism>
<keyword evidence="12 14" id="KW-0472">Membrane</keyword>
<evidence type="ECO:0000256" key="5">
    <source>
        <dbReference type="ARBA" id="ARBA00022679"/>
    </source>
</evidence>
<feature type="signal peptide" evidence="15">
    <location>
        <begin position="1"/>
        <end position="19"/>
    </location>
</feature>
<evidence type="ECO:0000256" key="13">
    <source>
        <dbReference type="ARBA" id="ARBA00023170"/>
    </source>
</evidence>
<evidence type="ECO:0000256" key="2">
    <source>
        <dbReference type="ARBA" id="ARBA00009605"/>
    </source>
</evidence>
<accession>A0AA51NHY2</accession>
<evidence type="ECO:0000256" key="9">
    <source>
        <dbReference type="ARBA" id="ARBA00022777"/>
    </source>
</evidence>
<keyword evidence="8" id="KW-0547">Nucleotide-binding</keyword>
<comment type="subcellular location">
    <subcellularLocation>
        <location evidence="1">Membrane</location>
        <topology evidence="1">Single-pass type I membrane protein</topology>
    </subcellularLocation>
</comment>
<keyword evidence="13 17" id="KW-0675">Receptor</keyword>
<dbReference type="AlphaFoldDB" id="A0AA51NHY2"/>
<dbReference type="SMART" id="SM00220">
    <property type="entry name" value="S_TKc"/>
    <property type="match status" value="1"/>
</dbReference>
<keyword evidence="7 15" id="KW-0732">Signal</keyword>
<dbReference type="GO" id="GO:0005524">
    <property type="term" value="F:ATP binding"/>
    <property type="evidence" value="ECO:0007669"/>
    <property type="project" value="UniProtKB-KW"/>
</dbReference>
<dbReference type="SUPFAM" id="SSF56112">
    <property type="entry name" value="Protein kinase-like (PK-like)"/>
    <property type="match status" value="1"/>
</dbReference>
<dbReference type="InterPro" id="IPR008271">
    <property type="entry name" value="Ser/Thr_kinase_AS"/>
</dbReference>
<feature type="chain" id="PRO_5041455593" description="receptor protein serine/threonine kinase" evidence="15">
    <location>
        <begin position="20"/>
        <end position="804"/>
    </location>
</feature>
<keyword evidence="9" id="KW-0418">Kinase</keyword>
<dbReference type="PROSITE" id="PS50011">
    <property type="entry name" value="PROTEIN_KINASE_DOM"/>
    <property type="match status" value="1"/>
</dbReference>
<evidence type="ECO:0000256" key="14">
    <source>
        <dbReference type="SAM" id="Phobius"/>
    </source>
</evidence>
<keyword evidence="6 14" id="KW-0812">Transmembrane</keyword>
<reference evidence="17" key="1">
    <citation type="submission" date="2023-06" db="EMBL/GenBank/DDBJ databases">
        <authorList>
            <person name="Wu D."/>
        </authorList>
    </citation>
    <scope>NUCLEOTIDE SEQUENCE</scope>
    <source>
        <tissue evidence="17">Spleen</tissue>
    </source>
</reference>
<dbReference type="PANTHER" id="PTHR23255:SF72">
    <property type="entry name" value="RECEPTOR PROTEIN SERINE_THREONINE KINASE"/>
    <property type="match status" value="1"/>
</dbReference>
<dbReference type="InterPro" id="IPR000333">
    <property type="entry name" value="TGFB_receptor"/>
</dbReference>
<sequence length="804" mass="90554">MLMLLSVMVLFLPVKNVSSEDGTGVIFCLTSKREGSTGFITQPEQCAVGVKHCLITLSVTNQTTDYVRQSFYCWPWPELESHCPVELGVCQLLHRSDDELHLTCCCFGSMCNNASLKYMPLPNESVYSTLSAKLRSRLETFGLRDESGQQMSVYRTQPDISTWKAFRRWILPHGTRMVLVCLTILVVGLSIGLIILVRYYPVFYTHSWSRLSIHRTSLTNADSAEQNCFSVFCMTYRDRLNSADKHYQKAHPHTRTKPTDLFKCCCLTRCALPFNSGPRACCSLPNTTTRLHQSDTSLDHNWSEYQGVKVDDAVHLTSPEKSCRLSMFKLQESESCSGPARTLSSTPVETRDTQKLTRFVSVAAGQTALRNDETQHYELLRFLGQGRFARVWLAKLDESQCIQPDGDTVHQSNCTNAIRGDLLSYTGHLRCKDRMKTPQSCGKSSEDLIRFKAVKIFSASGQRAWEKEFIVFQWLTRTRTCTQPISSDGSYNLVRFFGAEKVQNEYRFVLEYATQGSLRSTLDRGEWLPLKHVLQLARDIVRGLCFLHADYPTSNKPSIAHRDVKPENILIRSDGSACLSDFGQSAVLDSPMCDEINQLDRVASTTTTTTTATAFVSTSPTSHGMNLEAVPKAGTLRYMAPEVLDGAIQFTGRSVLCTDLYSLGLCLWELLSAVSMFPITVDLQEPASSKQLVPISPVVSHGPTAPGEPRRVWLPYELELGRHDIDPEELRHLVVVRKHRPHVNDAWFESPLYTQFYRTIAESWDSEPEARLSASCVLERLNFIHAQLCNTTLGPNKDPNQCTH</sequence>
<dbReference type="GO" id="GO:0043235">
    <property type="term" value="C:receptor complex"/>
    <property type="evidence" value="ECO:0007669"/>
    <property type="project" value="TreeGrafter"/>
</dbReference>
<dbReference type="GO" id="GO:0005886">
    <property type="term" value="C:plasma membrane"/>
    <property type="evidence" value="ECO:0007669"/>
    <property type="project" value="TreeGrafter"/>
</dbReference>
<evidence type="ECO:0000256" key="10">
    <source>
        <dbReference type="ARBA" id="ARBA00022840"/>
    </source>
</evidence>
<evidence type="ECO:0000313" key="17">
    <source>
        <dbReference type="EMBL" id="WMQ58268.1"/>
    </source>
</evidence>
<dbReference type="GO" id="GO:0071363">
    <property type="term" value="P:cellular response to growth factor stimulus"/>
    <property type="evidence" value="ECO:0007669"/>
    <property type="project" value="TreeGrafter"/>
</dbReference>
<keyword evidence="11 14" id="KW-1133">Transmembrane helix</keyword>
<comment type="similarity">
    <text evidence="2">Belongs to the protein kinase superfamily. TKL Ser/Thr protein kinase family. TGFB receptor subfamily.</text>
</comment>
<dbReference type="Pfam" id="PF00069">
    <property type="entry name" value="Pkinase"/>
    <property type="match status" value="1"/>
</dbReference>
<evidence type="ECO:0000256" key="3">
    <source>
        <dbReference type="ARBA" id="ARBA00012401"/>
    </source>
</evidence>
<feature type="domain" description="Protein kinase" evidence="16">
    <location>
        <begin position="377"/>
        <end position="788"/>
    </location>
</feature>
<keyword evidence="5" id="KW-0808">Transferase</keyword>
<evidence type="ECO:0000256" key="6">
    <source>
        <dbReference type="ARBA" id="ARBA00022692"/>
    </source>
</evidence>
<evidence type="ECO:0000256" key="1">
    <source>
        <dbReference type="ARBA" id="ARBA00004479"/>
    </source>
</evidence>
<protein>
    <recommendedName>
        <fullName evidence="3">receptor protein serine/threonine kinase</fullName>
        <ecNumber evidence="3">2.7.11.30</ecNumber>
    </recommendedName>
</protein>
<evidence type="ECO:0000256" key="15">
    <source>
        <dbReference type="SAM" id="SignalP"/>
    </source>
</evidence>
<dbReference type="EMBL" id="OR188854">
    <property type="protein sequence ID" value="WMQ58268.1"/>
    <property type="molecule type" value="mRNA"/>
</dbReference>
<evidence type="ECO:0000256" key="11">
    <source>
        <dbReference type="ARBA" id="ARBA00022989"/>
    </source>
</evidence>
<evidence type="ECO:0000256" key="7">
    <source>
        <dbReference type="ARBA" id="ARBA00022729"/>
    </source>
</evidence>
<keyword evidence="10" id="KW-0067">ATP-binding</keyword>
<dbReference type="EC" id="2.7.11.30" evidence="3"/>
<dbReference type="PROSITE" id="PS00108">
    <property type="entry name" value="PROTEIN_KINASE_ST"/>
    <property type="match status" value="1"/>
</dbReference>
<evidence type="ECO:0000256" key="4">
    <source>
        <dbReference type="ARBA" id="ARBA00022527"/>
    </source>
</evidence>
<dbReference type="Gene3D" id="1.10.510.10">
    <property type="entry name" value="Transferase(Phosphotransferase) domain 1"/>
    <property type="match status" value="1"/>
</dbReference>
<dbReference type="InterPro" id="IPR000719">
    <property type="entry name" value="Prot_kinase_dom"/>
</dbReference>